<name>A0ABY4G1W9_9BACT</name>
<reference evidence="1" key="1">
    <citation type="submission" date="2022-04" db="EMBL/GenBank/DDBJ databases">
        <title>Hymenobacter sp. isolated from the air.</title>
        <authorList>
            <person name="Won M."/>
            <person name="Lee C.-M."/>
            <person name="Woen H.-Y."/>
            <person name="Kwon S.-W."/>
        </authorList>
    </citation>
    <scope>NUCLEOTIDE SEQUENCE</scope>
    <source>
        <strain evidence="1">5420S-77</strain>
    </source>
</reference>
<proteinExistence type="predicted"/>
<accession>A0ABY4G1W9</accession>
<dbReference type="EMBL" id="CP095061">
    <property type="protein sequence ID" value="UOQ64786.1"/>
    <property type="molecule type" value="Genomic_DNA"/>
</dbReference>
<evidence type="ECO:0000313" key="2">
    <source>
        <dbReference type="Proteomes" id="UP000830401"/>
    </source>
</evidence>
<organism evidence="1 2">
    <name type="scientific">Hymenobacter volaticus</name>
    <dbReference type="NCBI Taxonomy" id="2932254"/>
    <lineage>
        <taxon>Bacteria</taxon>
        <taxon>Pseudomonadati</taxon>
        <taxon>Bacteroidota</taxon>
        <taxon>Cytophagia</taxon>
        <taxon>Cytophagales</taxon>
        <taxon>Hymenobacteraceae</taxon>
        <taxon>Hymenobacter</taxon>
    </lineage>
</organism>
<evidence type="ECO:0000313" key="1">
    <source>
        <dbReference type="EMBL" id="UOQ64786.1"/>
    </source>
</evidence>
<sequence length="192" mass="21197">MSSFRLRLWLLGVALLLDLPLLAQSEVPTVPELPLWHGQQRTLRYQPDGTDFVIRNGTKRFTRALYGTNTAFRVETGDLPEFALYLPGMGGNLKFGLLSADGRSKWLIAAENIVARYRPGAMFYEISDPLLGKGKLQLEVQAMAEAEGLLVRAQFTDVPAGQVQLLWTFGALRVRSSAATATSGPTRNRAFT</sequence>
<dbReference type="Pfam" id="PF14614">
    <property type="entry name" value="DUF4450"/>
    <property type="match status" value="1"/>
</dbReference>
<keyword evidence="2" id="KW-1185">Reference proteome</keyword>
<dbReference type="InterPro" id="IPR028028">
    <property type="entry name" value="DUF4450"/>
</dbReference>
<dbReference type="Proteomes" id="UP000830401">
    <property type="component" value="Chromosome"/>
</dbReference>
<gene>
    <name evidence="1" type="ORF">MUN86_14565</name>
</gene>
<protein>
    <submittedName>
        <fullName evidence="1">DUF4450 domain-containing protein</fullName>
    </submittedName>
</protein>